<protein>
    <recommendedName>
        <fullName evidence="5">F-box domain-containing protein</fullName>
    </recommendedName>
</protein>
<evidence type="ECO:0000256" key="4">
    <source>
        <dbReference type="SAM" id="MobiDB-lite"/>
    </source>
</evidence>
<evidence type="ECO:0000313" key="6">
    <source>
        <dbReference type="EMBL" id="CAJ0955457.1"/>
    </source>
</evidence>
<dbReference type="SUPFAM" id="SSF81383">
    <property type="entry name" value="F-box domain"/>
    <property type="match status" value="1"/>
</dbReference>
<dbReference type="InterPro" id="IPR015943">
    <property type="entry name" value="WD40/YVTN_repeat-like_dom_sf"/>
</dbReference>
<proteinExistence type="predicted"/>
<dbReference type="InterPro" id="IPR001680">
    <property type="entry name" value="WD40_rpt"/>
</dbReference>
<dbReference type="PROSITE" id="PS00678">
    <property type="entry name" value="WD_REPEATS_1"/>
    <property type="match status" value="2"/>
</dbReference>
<feature type="region of interest" description="Disordered" evidence="4">
    <location>
        <begin position="1"/>
        <end position="25"/>
    </location>
</feature>
<keyword evidence="1 3" id="KW-0853">WD repeat</keyword>
<dbReference type="InterPro" id="IPR036322">
    <property type="entry name" value="WD40_repeat_dom_sf"/>
</dbReference>
<gene>
    <name evidence="6" type="ORF">RIMI_LOCUS15155704</name>
</gene>
<dbReference type="PROSITE" id="PS50181">
    <property type="entry name" value="FBOX"/>
    <property type="match status" value="1"/>
</dbReference>
<comment type="caution">
    <text evidence="6">The sequence shown here is derived from an EMBL/GenBank/DDBJ whole genome shotgun (WGS) entry which is preliminary data.</text>
</comment>
<dbReference type="PANTHER" id="PTHR19855:SF34">
    <property type="entry name" value="F-BOX_WD REPEAT-CONTAINING PROTEIN 9"/>
    <property type="match status" value="1"/>
</dbReference>
<dbReference type="Gene3D" id="1.20.1280.50">
    <property type="match status" value="1"/>
</dbReference>
<name>A0ABN9M310_9NEOB</name>
<dbReference type="Pfam" id="PF00400">
    <property type="entry name" value="WD40"/>
    <property type="match status" value="3"/>
</dbReference>
<keyword evidence="2" id="KW-0677">Repeat</keyword>
<organism evidence="6 7">
    <name type="scientific">Ranitomeya imitator</name>
    <name type="common">mimic poison frog</name>
    <dbReference type="NCBI Taxonomy" id="111125"/>
    <lineage>
        <taxon>Eukaryota</taxon>
        <taxon>Metazoa</taxon>
        <taxon>Chordata</taxon>
        <taxon>Craniata</taxon>
        <taxon>Vertebrata</taxon>
        <taxon>Euteleostomi</taxon>
        <taxon>Amphibia</taxon>
        <taxon>Batrachia</taxon>
        <taxon>Anura</taxon>
        <taxon>Neobatrachia</taxon>
        <taxon>Hyloidea</taxon>
        <taxon>Dendrobatidae</taxon>
        <taxon>Dendrobatinae</taxon>
        <taxon>Ranitomeya</taxon>
    </lineage>
</organism>
<dbReference type="SUPFAM" id="SSF50978">
    <property type="entry name" value="WD40 repeat-like"/>
    <property type="match status" value="1"/>
</dbReference>
<dbReference type="SMART" id="SM00320">
    <property type="entry name" value="WD40"/>
    <property type="match status" value="5"/>
</dbReference>
<dbReference type="PANTHER" id="PTHR19855">
    <property type="entry name" value="WD40 REPEAT PROTEIN 12, 37"/>
    <property type="match status" value="1"/>
</dbReference>
<accession>A0ABN9M310</accession>
<dbReference type="InterPro" id="IPR036047">
    <property type="entry name" value="F-box-like_dom_sf"/>
</dbReference>
<evidence type="ECO:0000313" key="7">
    <source>
        <dbReference type="Proteomes" id="UP001176940"/>
    </source>
</evidence>
<evidence type="ECO:0000256" key="1">
    <source>
        <dbReference type="ARBA" id="ARBA00022574"/>
    </source>
</evidence>
<evidence type="ECO:0000256" key="2">
    <source>
        <dbReference type="ARBA" id="ARBA00022737"/>
    </source>
</evidence>
<reference evidence="6" key="1">
    <citation type="submission" date="2023-07" db="EMBL/GenBank/DDBJ databases">
        <authorList>
            <person name="Stuckert A."/>
        </authorList>
    </citation>
    <scope>NUCLEOTIDE SEQUENCE</scope>
</reference>
<dbReference type="PROSITE" id="PS50082">
    <property type="entry name" value="WD_REPEATS_2"/>
    <property type="match status" value="1"/>
</dbReference>
<feature type="compositionally biased region" description="Acidic residues" evidence="4">
    <location>
        <begin position="9"/>
        <end position="19"/>
    </location>
</feature>
<dbReference type="PRINTS" id="PR00320">
    <property type="entry name" value="GPROTEINBRPT"/>
</dbReference>
<dbReference type="PROSITE" id="PS50294">
    <property type="entry name" value="WD_REPEATS_REGION"/>
    <property type="match status" value="1"/>
</dbReference>
<dbReference type="SMART" id="SM00256">
    <property type="entry name" value="FBOX"/>
    <property type="match status" value="1"/>
</dbReference>
<sequence>MASAREAESDNDSDGETGEDPERQALDYVSRVLSTITLQDKARQQPPSLPVEAPDGTQHGGLDLKKSPVSGEDVEVTSLLLLLPLELILHILSFLEARFILSVLPLVCRMLRDIVSQKVTWRLRVQKKISSSYPVVEQEDFDWTSACIELEEQLSHWSDSGTPEHFSLADGHYAPVDAVLLLQHGSLCVSGSRDRNVCLWNLQNLGKDQEKVSVKALGAEKTGTHKGWAWSLASCEDRVCSGSWDSTMKIWDIGAEGQLVQDIKGRAAILCLAYLPDILVAGSYDKRVSVYDPRASSPLIKSRKIHSSPVLSLAADDRHIVSGSEDRTLVVFDRRVNAVLQRIQLENYLFCMSYEAPQLWAGDNQGLIHVYRSHGGTFQHLRVQEIAVCYQSSASKKVRRRRSRPGQGGNPSKEGKWRLSLSTAGVLRSVCIRRICFDVGHASQVTGIWHSAGALYTTSTDKTMKVHIPTDPPQTLSTQTHSNVVNGVRTSHRTRPNAAPFHQLYRSCARKL</sequence>
<dbReference type="InterPro" id="IPR001810">
    <property type="entry name" value="F-box_dom"/>
</dbReference>
<keyword evidence="7" id="KW-1185">Reference proteome</keyword>
<evidence type="ECO:0000259" key="5">
    <source>
        <dbReference type="PROSITE" id="PS50181"/>
    </source>
</evidence>
<feature type="region of interest" description="Disordered" evidence="4">
    <location>
        <begin position="39"/>
        <end position="67"/>
    </location>
</feature>
<evidence type="ECO:0000256" key="3">
    <source>
        <dbReference type="PROSITE-ProRule" id="PRU00221"/>
    </source>
</evidence>
<feature type="domain" description="F-box" evidence="5">
    <location>
        <begin position="77"/>
        <end position="124"/>
    </location>
</feature>
<feature type="repeat" description="WD" evidence="3">
    <location>
        <begin position="169"/>
        <end position="204"/>
    </location>
</feature>
<dbReference type="InterPro" id="IPR019775">
    <property type="entry name" value="WD40_repeat_CS"/>
</dbReference>
<dbReference type="Gene3D" id="2.130.10.10">
    <property type="entry name" value="YVTN repeat-like/Quinoprotein amine dehydrogenase"/>
    <property type="match status" value="2"/>
</dbReference>
<dbReference type="Proteomes" id="UP001176940">
    <property type="component" value="Unassembled WGS sequence"/>
</dbReference>
<dbReference type="EMBL" id="CAUEEQ010040273">
    <property type="protein sequence ID" value="CAJ0955457.1"/>
    <property type="molecule type" value="Genomic_DNA"/>
</dbReference>
<feature type="region of interest" description="Disordered" evidence="4">
    <location>
        <begin position="397"/>
        <end position="416"/>
    </location>
</feature>
<dbReference type="InterPro" id="IPR020472">
    <property type="entry name" value="WD40_PAC1"/>
</dbReference>